<dbReference type="GO" id="GO:0008270">
    <property type="term" value="F:zinc ion binding"/>
    <property type="evidence" value="ECO:0007669"/>
    <property type="project" value="TreeGrafter"/>
</dbReference>
<keyword evidence="6 11" id="KW-0862">Zinc</keyword>
<feature type="binding site" evidence="11">
    <location>
        <position position="127"/>
    </location>
    <ligand>
        <name>Zn(2+)</name>
        <dbReference type="ChEBI" id="CHEBI:29105"/>
    </ligand>
</feature>
<evidence type="ECO:0000256" key="3">
    <source>
        <dbReference type="ARBA" id="ARBA00022490"/>
    </source>
</evidence>
<name>A0A1E7KNV3_9ACTN</name>
<evidence type="ECO:0000313" key="13">
    <source>
        <dbReference type="EMBL" id="OEV05578.1"/>
    </source>
</evidence>
<dbReference type="GO" id="GO:1900376">
    <property type="term" value="P:regulation of secondary metabolite biosynthetic process"/>
    <property type="evidence" value="ECO:0007669"/>
    <property type="project" value="TreeGrafter"/>
</dbReference>
<keyword evidence="3" id="KW-0963">Cytoplasm</keyword>
<dbReference type="PATRIC" id="fig|1075402.3.peg.3922"/>
<keyword evidence="14" id="KW-1185">Reference proteome</keyword>
<comment type="similarity">
    <text evidence="2">Belongs to the Fur family.</text>
</comment>
<keyword evidence="10" id="KW-0804">Transcription</keyword>
<dbReference type="InterPro" id="IPR036388">
    <property type="entry name" value="WH-like_DNA-bd_sf"/>
</dbReference>
<dbReference type="GO" id="GO:0005737">
    <property type="term" value="C:cytoplasm"/>
    <property type="evidence" value="ECO:0007669"/>
    <property type="project" value="UniProtKB-SubCell"/>
</dbReference>
<comment type="subcellular location">
    <subcellularLocation>
        <location evidence="1">Cytoplasm</location>
    </subcellularLocation>
</comment>
<comment type="cofactor">
    <cofactor evidence="12">
        <name>Mn(2+)</name>
        <dbReference type="ChEBI" id="CHEBI:29035"/>
    </cofactor>
    <cofactor evidence="12">
        <name>Fe(2+)</name>
        <dbReference type="ChEBI" id="CHEBI:29033"/>
    </cofactor>
    <text evidence="12">Binds 1 Mn(2+) or Fe(2+) ion per subunit.</text>
</comment>
<keyword evidence="9" id="KW-0238">DNA-binding</keyword>
<evidence type="ECO:0000256" key="7">
    <source>
        <dbReference type="ARBA" id="ARBA00023004"/>
    </source>
</evidence>
<dbReference type="GO" id="GO:0045892">
    <property type="term" value="P:negative regulation of DNA-templated transcription"/>
    <property type="evidence" value="ECO:0007669"/>
    <property type="project" value="TreeGrafter"/>
</dbReference>
<feature type="binding site" evidence="11">
    <location>
        <position position="90"/>
    </location>
    <ligand>
        <name>Zn(2+)</name>
        <dbReference type="ChEBI" id="CHEBI:29105"/>
    </ligand>
</feature>
<feature type="binding site" evidence="12">
    <location>
        <position position="102"/>
    </location>
    <ligand>
        <name>Fe cation</name>
        <dbReference type="ChEBI" id="CHEBI:24875"/>
    </ligand>
</feature>
<feature type="binding site" evidence="11">
    <location>
        <position position="87"/>
    </location>
    <ligand>
        <name>Zn(2+)</name>
        <dbReference type="ChEBI" id="CHEBI:29105"/>
    </ligand>
</feature>
<evidence type="ECO:0000256" key="6">
    <source>
        <dbReference type="ARBA" id="ARBA00022833"/>
    </source>
</evidence>
<dbReference type="GO" id="GO:0003700">
    <property type="term" value="F:DNA-binding transcription factor activity"/>
    <property type="evidence" value="ECO:0007669"/>
    <property type="project" value="InterPro"/>
</dbReference>
<protein>
    <recommendedName>
        <fullName evidence="15">Fur family transcriptional regulator</fullName>
    </recommendedName>
</protein>
<accession>A0A1E7KNV3</accession>
<evidence type="ECO:0000256" key="4">
    <source>
        <dbReference type="ARBA" id="ARBA00022491"/>
    </source>
</evidence>
<dbReference type="Pfam" id="PF01475">
    <property type="entry name" value="FUR"/>
    <property type="match status" value="1"/>
</dbReference>
<evidence type="ECO:0000256" key="10">
    <source>
        <dbReference type="ARBA" id="ARBA00023163"/>
    </source>
</evidence>
<evidence type="ECO:0000256" key="12">
    <source>
        <dbReference type="PIRSR" id="PIRSR602481-2"/>
    </source>
</evidence>
<dbReference type="Gene3D" id="1.10.10.10">
    <property type="entry name" value="Winged helix-like DNA-binding domain superfamily/Winged helix DNA-binding domain"/>
    <property type="match status" value="1"/>
</dbReference>
<sequence>MIQRLRDVGLRVTGPRLEVLRVLSSGEHLDVEAITNAARDRLGTLTSQAVYDMLRHFLDTGLVTKFDRPGWPAVFEIGDTPHQHALCVTCGQVVNISVTPEEIPRKRLRGWNLDSVEITFKGDCPDCR</sequence>
<dbReference type="PANTHER" id="PTHR33202">
    <property type="entry name" value="ZINC UPTAKE REGULATION PROTEIN"/>
    <property type="match status" value="1"/>
</dbReference>
<keyword evidence="7 12" id="KW-0408">Iron</keyword>
<dbReference type="PANTHER" id="PTHR33202:SF18">
    <property type="entry name" value="TRANSCRIPTIONAL REGULATOR FURA"/>
    <property type="match status" value="1"/>
</dbReference>
<keyword evidence="5 11" id="KW-0479">Metal-binding</keyword>
<evidence type="ECO:0000256" key="9">
    <source>
        <dbReference type="ARBA" id="ARBA00023125"/>
    </source>
</evidence>
<evidence type="ECO:0000256" key="1">
    <source>
        <dbReference type="ARBA" id="ARBA00004496"/>
    </source>
</evidence>
<keyword evidence="4" id="KW-0678">Repressor</keyword>
<proteinExistence type="inferred from homology"/>
<dbReference type="InterPro" id="IPR036390">
    <property type="entry name" value="WH_DNA-bd_sf"/>
</dbReference>
<dbReference type="Gene3D" id="3.30.1490.190">
    <property type="match status" value="1"/>
</dbReference>
<evidence type="ECO:0000256" key="8">
    <source>
        <dbReference type="ARBA" id="ARBA00023015"/>
    </source>
</evidence>
<feature type="binding site" evidence="11">
    <location>
        <position position="124"/>
    </location>
    <ligand>
        <name>Zn(2+)</name>
        <dbReference type="ChEBI" id="CHEBI:29105"/>
    </ligand>
</feature>
<evidence type="ECO:0000256" key="11">
    <source>
        <dbReference type="PIRSR" id="PIRSR602481-1"/>
    </source>
</evidence>
<evidence type="ECO:0008006" key="15">
    <source>
        <dbReference type="Google" id="ProtNLM"/>
    </source>
</evidence>
<dbReference type="InterPro" id="IPR002481">
    <property type="entry name" value="FUR"/>
</dbReference>
<dbReference type="InterPro" id="IPR043135">
    <property type="entry name" value="Fur_C"/>
</dbReference>
<dbReference type="SUPFAM" id="SSF46785">
    <property type="entry name" value="Winged helix' DNA-binding domain"/>
    <property type="match status" value="1"/>
</dbReference>
<keyword evidence="8" id="KW-0805">Transcription regulation</keyword>
<comment type="cofactor">
    <cofactor evidence="11">
        <name>Zn(2+)</name>
        <dbReference type="ChEBI" id="CHEBI:29105"/>
    </cofactor>
    <text evidence="11">Binds 1 zinc ion per subunit.</text>
</comment>
<evidence type="ECO:0000256" key="5">
    <source>
        <dbReference type="ARBA" id="ARBA00022723"/>
    </source>
</evidence>
<comment type="caution">
    <text evidence="13">The sequence shown here is derived from an EMBL/GenBank/DDBJ whole genome shotgun (WGS) entry which is preliminary data.</text>
</comment>
<evidence type="ECO:0000256" key="2">
    <source>
        <dbReference type="ARBA" id="ARBA00007957"/>
    </source>
</evidence>
<organism evidence="13 14">
    <name type="scientific">Streptomyces oceani</name>
    <dbReference type="NCBI Taxonomy" id="1075402"/>
    <lineage>
        <taxon>Bacteria</taxon>
        <taxon>Bacillati</taxon>
        <taxon>Actinomycetota</taxon>
        <taxon>Actinomycetes</taxon>
        <taxon>Kitasatosporales</taxon>
        <taxon>Streptomycetaceae</taxon>
        <taxon>Streptomyces</taxon>
    </lineage>
</organism>
<evidence type="ECO:0000313" key="14">
    <source>
        <dbReference type="Proteomes" id="UP000176101"/>
    </source>
</evidence>
<reference evidence="13 14" key="1">
    <citation type="journal article" date="2016" name="Front. Microbiol.">
        <title>Comparative Genomics Analysis of Streptomyces Species Reveals Their Adaptation to the Marine Environment and Their Diversity at the Genomic Level.</title>
        <authorList>
            <person name="Tian X."/>
            <person name="Zhang Z."/>
            <person name="Yang T."/>
            <person name="Chen M."/>
            <person name="Li J."/>
            <person name="Chen F."/>
            <person name="Yang J."/>
            <person name="Li W."/>
            <person name="Zhang B."/>
            <person name="Zhang Z."/>
            <person name="Wu J."/>
            <person name="Zhang C."/>
            <person name="Long L."/>
            <person name="Xiao J."/>
        </authorList>
    </citation>
    <scope>NUCLEOTIDE SEQUENCE [LARGE SCALE GENOMIC DNA]</scope>
    <source>
        <strain evidence="13 14">SCSIO 02100</strain>
    </source>
</reference>
<dbReference type="EMBL" id="LJGU01000095">
    <property type="protein sequence ID" value="OEV05578.1"/>
    <property type="molecule type" value="Genomic_DNA"/>
</dbReference>
<dbReference type="Proteomes" id="UP000176101">
    <property type="component" value="Unassembled WGS sequence"/>
</dbReference>
<dbReference type="STRING" id="1075402.AN216_02655"/>
<dbReference type="AlphaFoldDB" id="A0A1E7KNV3"/>
<dbReference type="GO" id="GO:0000976">
    <property type="term" value="F:transcription cis-regulatory region binding"/>
    <property type="evidence" value="ECO:0007669"/>
    <property type="project" value="TreeGrafter"/>
</dbReference>
<gene>
    <name evidence="13" type="ORF">AN216_02655</name>
</gene>